<protein>
    <recommendedName>
        <fullName evidence="5">GHMP kinase N-terminal domain-containing protein</fullName>
    </recommendedName>
</protein>
<evidence type="ECO:0000256" key="2">
    <source>
        <dbReference type="ARBA" id="ARBA00022741"/>
    </source>
</evidence>
<keyword evidence="4" id="KW-0067">ATP-binding</keyword>
<feature type="domain" description="GHMP kinase N-terminal" evidence="5">
    <location>
        <begin position="60"/>
        <end position="128"/>
    </location>
</feature>
<dbReference type="SUPFAM" id="SSF54211">
    <property type="entry name" value="Ribosomal protein S5 domain 2-like"/>
    <property type="match status" value="1"/>
</dbReference>
<dbReference type="Gene3D" id="3.30.230.10">
    <property type="match status" value="1"/>
</dbReference>
<keyword evidence="3" id="KW-0418">Kinase</keyword>
<dbReference type="InterPro" id="IPR020568">
    <property type="entry name" value="Ribosomal_Su5_D2-typ_SF"/>
</dbReference>
<keyword evidence="1" id="KW-0808">Transferase</keyword>
<name>A0A382C9L4_9ZZZZ</name>
<keyword evidence="2" id="KW-0547">Nucleotide-binding</keyword>
<evidence type="ECO:0000313" key="6">
    <source>
        <dbReference type="EMBL" id="SVB22371.1"/>
    </source>
</evidence>
<proteinExistence type="predicted"/>
<dbReference type="EMBL" id="UINC01033303">
    <property type="protein sequence ID" value="SVB22371.1"/>
    <property type="molecule type" value="Genomic_DNA"/>
</dbReference>
<dbReference type="Pfam" id="PF00288">
    <property type="entry name" value="GHMP_kinases_N"/>
    <property type="match status" value="1"/>
</dbReference>
<dbReference type="PANTHER" id="PTHR43527">
    <property type="entry name" value="4-DIPHOSPHOCYTIDYL-2-C-METHYL-D-ERYTHRITOL KINASE, CHLOROPLASTIC"/>
    <property type="match status" value="1"/>
</dbReference>
<dbReference type="GO" id="GO:0005524">
    <property type="term" value="F:ATP binding"/>
    <property type="evidence" value="ECO:0007669"/>
    <property type="project" value="UniProtKB-KW"/>
</dbReference>
<evidence type="ECO:0000259" key="5">
    <source>
        <dbReference type="Pfam" id="PF00288"/>
    </source>
</evidence>
<sequence length="128" mass="13442">MAPAKINLFLRVLHKRSDGYHELDTLFQAIALYDRVTVEISGTGVDLEVSGFDTGPDHQNLALRAAQRLIAVAGVDIGVKIYLEKQIPVGSGLGGGSSDAAAVLHALAALHEGLAGEDRLRSIGTELG</sequence>
<accession>A0A382C9L4</accession>
<evidence type="ECO:0000256" key="4">
    <source>
        <dbReference type="ARBA" id="ARBA00022840"/>
    </source>
</evidence>
<dbReference type="AlphaFoldDB" id="A0A382C9L4"/>
<dbReference type="GO" id="GO:0050515">
    <property type="term" value="F:4-(cytidine 5'-diphospho)-2-C-methyl-D-erythritol kinase activity"/>
    <property type="evidence" value="ECO:0007669"/>
    <property type="project" value="TreeGrafter"/>
</dbReference>
<organism evidence="6">
    <name type="scientific">marine metagenome</name>
    <dbReference type="NCBI Taxonomy" id="408172"/>
    <lineage>
        <taxon>unclassified sequences</taxon>
        <taxon>metagenomes</taxon>
        <taxon>ecological metagenomes</taxon>
    </lineage>
</organism>
<evidence type="ECO:0000256" key="1">
    <source>
        <dbReference type="ARBA" id="ARBA00022679"/>
    </source>
</evidence>
<evidence type="ECO:0000256" key="3">
    <source>
        <dbReference type="ARBA" id="ARBA00022777"/>
    </source>
</evidence>
<dbReference type="PANTHER" id="PTHR43527:SF2">
    <property type="entry name" value="4-DIPHOSPHOCYTIDYL-2-C-METHYL-D-ERYTHRITOL KINASE, CHLOROPLASTIC"/>
    <property type="match status" value="1"/>
</dbReference>
<feature type="non-terminal residue" evidence="6">
    <location>
        <position position="128"/>
    </location>
</feature>
<reference evidence="6" key="1">
    <citation type="submission" date="2018-05" db="EMBL/GenBank/DDBJ databases">
        <authorList>
            <person name="Lanie J.A."/>
            <person name="Ng W.-L."/>
            <person name="Kazmierczak K.M."/>
            <person name="Andrzejewski T.M."/>
            <person name="Davidsen T.M."/>
            <person name="Wayne K.J."/>
            <person name="Tettelin H."/>
            <person name="Glass J.I."/>
            <person name="Rusch D."/>
            <person name="Podicherti R."/>
            <person name="Tsui H.-C.T."/>
            <person name="Winkler M.E."/>
        </authorList>
    </citation>
    <scope>NUCLEOTIDE SEQUENCE</scope>
</reference>
<dbReference type="InterPro" id="IPR006204">
    <property type="entry name" value="GHMP_kinase_N_dom"/>
</dbReference>
<gene>
    <name evidence="6" type="ORF">METZ01_LOCUS175225</name>
</gene>
<dbReference type="InterPro" id="IPR014721">
    <property type="entry name" value="Ribsml_uS5_D2-typ_fold_subgr"/>
</dbReference>